<dbReference type="STRING" id="762903.Pedsa_3136"/>
<dbReference type="InterPro" id="IPR000531">
    <property type="entry name" value="Beta-barrel_TonB"/>
</dbReference>
<evidence type="ECO:0000256" key="10">
    <source>
        <dbReference type="PROSITE-ProRule" id="PRU01360"/>
    </source>
</evidence>
<dbReference type="InterPro" id="IPR012910">
    <property type="entry name" value="Plug_dom"/>
</dbReference>
<dbReference type="RefSeq" id="WP_013634159.1">
    <property type="nucleotide sequence ID" value="NC_015177.1"/>
</dbReference>
<dbReference type="Gene3D" id="2.170.130.10">
    <property type="entry name" value="TonB-dependent receptor, plug domain"/>
    <property type="match status" value="1"/>
</dbReference>
<evidence type="ECO:0000259" key="13">
    <source>
        <dbReference type="Pfam" id="PF00593"/>
    </source>
</evidence>
<dbReference type="PROSITE" id="PS52016">
    <property type="entry name" value="TONB_DEPENDENT_REC_3"/>
    <property type="match status" value="1"/>
</dbReference>
<comment type="similarity">
    <text evidence="10 11">Belongs to the TonB-dependent receptor family.</text>
</comment>
<keyword evidence="16" id="KW-1185">Reference proteome</keyword>
<keyword evidence="8 15" id="KW-0675">Receptor</keyword>
<dbReference type="PANTHER" id="PTHR30069">
    <property type="entry name" value="TONB-DEPENDENT OUTER MEMBRANE RECEPTOR"/>
    <property type="match status" value="1"/>
</dbReference>
<keyword evidence="9 10" id="KW-0998">Cell outer membrane</keyword>
<protein>
    <submittedName>
        <fullName evidence="15">TonB-dependent receptor plug</fullName>
    </submittedName>
</protein>
<dbReference type="Pfam" id="PF07715">
    <property type="entry name" value="Plug"/>
    <property type="match status" value="1"/>
</dbReference>
<feature type="domain" description="TonB-dependent receptor plug" evidence="14">
    <location>
        <begin position="129"/>
        <end position="225"/>
    </location>
</feature>
<evidence type="ECO:0000256" key="4">
    <source>
        <dbReference type="ARBA" id="ARBA00022692"/>
    </source>
</evidence>
<keyword evidence="3 10" id="KW-1134">Transmembrane beta strand</keyword>
<comment type="subcellular location">
    <subcellularLocation>
        <location evidence="1 10">Cell outer membrane</location>
        <topology evidence="1 10">Multi-pass membrane protein</topology>
    </subcellularLocation>
</comment>
<dbReference type="OrthoDB" id="9795928at2"/>
<evidence type="ECO:0000256" key="8">
    <source>
        <dbReference type="ARBA" id="ARBA00023170"/>
    </source>
</evidence>
<dbReference type="InterPro" id="IPR008969">
    <property type="entry name" value="CarboxyPept-like_regulatory"/>
</dbReference>
<dbReference type="InterPro" id="IPR036942">
    <property type="entry name" value="Beta-barrel_TonB_sf"/>
</dbReference>
<reference evidence="15 16" key="1">
    <citation type="journal article" date="2011" name="Stand. Genomic Sci.">
        <title>Complete genome sequence of the gliding, heparinolytic Pedobacter saltans type strain (113).</title>
        <authorList>
            <person name="Liolios K."/>
            <person name="Sikorski J."/>
            <person name="Lu M."/>
            <person name="Nolan M."/>
            <person name="Lapidus A."/>
            <person name="Lucas S."/>
            <person name="Hammon N."/>
            <person name="Deshpande S."/>
            <person name="Cheng J.F."/>
            <person name="Tapia R."/>
            <person name="Han C."/>
            <person name="Goodwin L."/>
            <person name="Pitluck S."/>
            <person name="Huntemann M."/>
            <person name="Ivanova N."/>
            <person name="Pagani I."/>
            <person name="Mavromatis K."/>
            <person name="Ovchinikova G."/>
            <person name="Pati A."/>
            <person name="Chen A."/>
            <person name="Palaniappan K."/>
            <person name="Land M."/>
            <person name="Hauser L."/>
            <person name="Brambilla E.M."/>
            <person name="Kotsyurbenko O."/>
            <person name="Rohde M."/>
            <person name="Tindall B.J."/>
            <person name="Abt B."/>
            <person name="Goker M."/>
            <person name="Detter J.C."/>
            <person name="Woyke T."/>
            <person name="Bristow J."/>
            <person name="Eisen J.A."/>
            <person name="Markowitz V."/>
            <person name="Hugenholtz P."/>
            <person name="Klenk H.P."/>
            <person name="Kyrpides N.C."/>
        </authorList>
    </citation>
    <scope>NUCLEOTIDE SEQUENCE [LARGE SCALE GENOMIC DNA]</scope>
    <source>
        <strain evidence="16">ATCC 51119 / DSM 12145 / JCM 21818 / LMG 10337 / NBRC 100064 / NCIMB 13643</strain>
    </source>
</reference>
<dbReference type="Pfam" id="PF00593">
    <property type="entry name" value="TonB_dep_Rec_b-barrel"/>
    <property type="match status" value="1"/>
</dbReference>
<evidence type="ECO:0000313" key="15">
    <source>
        <dbReference type="EMBL" id="ADY53674.1"/>
    </source>
</evidence>
<evidence type="ECO:0000256" key="11">
    <source>
        <dbReference type="RuleBase" id="RU003357"/>
    </source>
</evidence>
<dbReference type="AlphaFoldDB" id="F0SAQ3"/>
<evidence type="ECO:0000256" key="9">
    <source>
        <dbReference type="ARBA" id="ARBA00023237"/>
    </source>
</evidence>
<dbReference type="Proteomes" id="UP000000310">
    <property type="component" value="Chromosome"/>
</dbReference>
<dbReference type="InterPro" id="IPR039426">
    <property type="entry name" value="TonB-dep_rcpt-like"/>
</dbReference>
<dbReference type="PANTHER" id="PTHR30069:SF29">
    <property type="entry name" value="HEMOGLOBIN AND HEMOGLOBIN-HAPTOGLOBIN-BINDING PROTEIN 1-RELATED"/>
    <property type="match status" value="1"/>
</dbReference>
<keyword evidence="2 10" id="KW-0813">Transport</keyword>
<organism evidence="15 16">
    <name type="scientific">Pseudopedobacter saltans (strain ATCC 51119 / DSM 12145 / JCM 21818 / CCUG 39354 / LMG 10337 / NBRC 100064 / NCIMB 13643)</name>
    <name type="common">Pedobacter saltans</name>
    <dbReference type="NCBI Taxonomy" id="762903"/>
    <lineage>
        <taxon>Bacteria</taxon>
        <taxon>Pseudomonadati</taxon>
        <taxon>Bacteroidota</taxon>
        <taxon>Sphingobacteriia</taxon>
        <taxon>Sphingobacteriales</taxon>
        <taxon>Sphingobacteriaceae</taxon>
        <taxon>Pseudopedobacter</taxon>
    </lineage>
</organism>
<evidence type="ECO:0000313" key="16">
    <source>
        <dbReference type="Proteomes" id="UP000000310"/>
    </source>
</evidence>
<evidence type="ECO:0000259" key="14">
    <source>
        <dbReference type="Pfam" id="PF07715"/>
    </source>
</evidence>
<reference evidence="16" key="2">
    <citation type="submission" date="2011-02" db="EMBL/GenBank/DDBJ databases">
        <title>The complete genome of Pedobacter saltans DSM 12145.</title>
        <authorList>
            <consortium name="US DOE Joint Genome Institute (JGI-PGF)"/>
            <person name="Lucas S."/>
            <person name="Copeland A."/>
            <person name="Lapidus A."/>
            <person name="Bruce D."/>
            <person name="Goodwin L."/>
            <person name="Pitluck S."/>
            <person name="Kyrpides N."/>
            <person name="Mavromatis K."/>
            <person name="Pagani I."/>
            <person name="Ivanova N."/>
            <person name="Ovchinnikova G."/>
            <person name="Lu M."/>
            <person name="Detter J.C."/>
            <person name="Han C."/>
            <person name="Land M."/>
            <person name="Hauser L."/>
            <person name="Markowitz V."/>
            <person name="Cheng J.-F."/>
            <person name="Hugenholtz P."/>
            <person name="Woyke T."/>
            <person name="Wu D."/>
            <person name="Tindall B."/>
            <person name="Pomrenke H.G."/>
            <person name="Brambilla E."/>
            <person name="Klenk H.-P."/>
            <person name="Eisen J.A."/>
        </authorList>
    </citation>
    <scope>NUCLEOTIDE SEQUENCE [LARGE SCALE GENOMIC DNA]</scope>
    <source>
        <strain evidence="16">ATCC 51119 / DSM 12145 / JCM 21818 / LMG 10337 / NBRC 100064 / NCIMB 13643</strain>
    </source>
</reference>
<dbReference type="EMBL" id="CP002545">
    <property type="protein sequence ID" value="ADY53674.1"/>
    <property type="molecule type" value="Genomic_DNA"/>
</dbReference>
<keyword evidence="6 11" id="KW-0798">TonB box</keyword>
<dbReference type="eggNOG" id="COG4771">
    <property type="taxonomic scope" value="Bacteria"/>
</dbReference>
<keyword evidence="5 12" id="KW-0732">Signal</keyword>
<dbReference type="SUPFAM" id="SSF49464">
    <property type="entry name" value="Carboxypeptidase regulatory domain-like"/>
    <property type="match status" value="1"/>
</dbReference>
<proteinExistence type="inferred from homology"/>
<dbReference type="KEGG" id="psn:Pedsa_3136"/>
<evidence type="ECO:0000256" key="3">
    <source>
        <dbReference type="ARBA" id="ARBA00022452"/>
    </source>
</evidence>
<gene>
    <name evidence="15" type="ordered locus">Pedsa_3136</name>
</gene>
<dbReference type="HOGENOM" id="CLU_008287_10_0_10"/>
<dbReference type="GO" id="GO:0015344">
    <property type="term" value="F:siderophore uptake transmembrane transporter activity"/>
    <property type="evidence" value="ECO:0007669"/>
    <property type="project" value="TreeGrafter"/>
</dbReference>
<sequence>MIRIKKYCIILCAFVLLALSGKAQSCDIVFYGTVKDAKDQSVLAGANISISSIQKNSLSDADGHFHFNKLCKGKYNVEVSFLGYKKKVFLIEINKSTEMNIYLSLDNTTLSEIQVIGKQATAEPVYTAQKLDDRVLDLSRGQSLGESLKNIAGVNSIQTGPTISKPVIHGMHSDRILIYNSGVRLEGQQWGSEHAPEVDPFIAKDISVIKGAAGVEYGADALGGIILLNPAALNYHSPFSSEINLVGASNSRMGIVSGKIEGAMKDETLAWRLQGTLKKAGNSSAPGYYLNNTGSNEINGSLTLGYKRKSFETELMLSTFNTTLGIFEGAHIGSVNDLKDAIANGRPFSKGSFSYLIGVPRQEVNHHLLKLEGKKYLANNGTLKLGYSFQKDFRQEYDLRRGGKDDVPALDLNLTAQNLELIYEKNQSNNSYIKYGINTAIIVNNNVPGTQVTPLIPNYDSFNPALFIIKKVGLKHVVLEGGLRYDYKAIDAAGYDSAKVWYGGKHKFHNVSFSLGSLFHVKPHLDFRSDLSLAWRPPSVNELYSRGLHHGTASVEIGDKNLNSEKGYKWINTLSYDGRRWKTELSLYANYIADYIFLQPNGTFSESQRGAFPIFYYKQTNATFFGADLQSIYSINNSFNWQLKGSLVKAKDIVNKSYLPMIPVDRISNSLTWNLKATEKKWSLPFLSVEHIYSAKQTRYSDQNDFAPAPAAYNLFNITGGIGYKIGENRLDINTSIFNVFNTSYKDYLNRFRYYTYDTGRNWVVRLSYKF</sequence>
<evidence type="ECO:0000256" key="12">
    <source>
        <dbReference type="SAM" id="SignalP"/>
    </source>
</evidence>
<dbReference type="SUPFAM" id="SSF56935">
    <property type="entry name" value="Porins"/>
    <property type="match status" value="1"/>
</dbReference>
<evidence type="ECO:0000256" key="1">
    <source>
        <dbReference type="ARBA" id="ARBA00004571"/>
    </source>
</evidence>
<dbReference type="InterPro" id="IPR037066">
    <property type="entry name" value="Plug_dom_sf"/>
</dbReference>
<evidence type="ECO:0000256" key="5">
    <source>
        <dbReference type="ARBA" id="ARBA00022729"/>
    </source>
</evidence>
<name>F0SAQ3_PSESL</name>
<feature type="chain" id="PRO_5003256058" evidence="12">
    <location>
        <begin position="24"/>
        <end position="771"/>
    </location>
</feature>
<keyword evidence="7 10" id="KW-0472">Membrane</keyword>
<dbReference type="GO" id="GO:0044718">
    <property type="term" value="P:siderophore transmembrane transport"/>
    <property type="evidence" value="ECO:0007669"/>
    <property type="project" value="TreeGrafter"/>
</dbReference>
<keyword evidence="4 10" id="KW-0812">Transmembrane</keyword>
<accession>F0SAQ3</accession>
<dbReference type="Gene3D" id="2.40.170.20">
    <property type="entry name" value="TonB-dependent receptor, beta-barrel domain"/>
    <property type="match status" value="1"/>
</dbReference>
<dbReference type="Pfam" id="PF13715">
    <property type="entry name" value="CarbopepD_reg_2"/>
    <property type="match status" value="1"/>
</dbReference>
<evidence type="ECO:0000256" key="6">
    <source>
        <dbReference type="ARBA" id="ARBA00023077"/>
    </source>
</evidence>
<evidence type="ECO:0000256" key="7">
    <source>
        <dbReference type="ARBA" id="ARBA00023136"/>
    </source>
</evidence>
<feature type="domain" description="TonB-dependent receptor-like beta-barrel" evidence="13">
    <location>
        <begin position="351"/>
        <end position="740"/>
    </location>
</feature>
<feature type="signal peptide" evidence="12">
    <location>
        <begin position="1"/>
        <end position="23"/>
    </location>
</feature>
<dbReference type="GO" id="GO:0009279">
    <property type="term" value="C:cell outer membrane"/>
    <property type="evidence" value="ECO:0007669"/>
    <property type="project" value="UniProtKB-SubCell"/>
</dbReference>
<dbReference type="Gene3D" id="2.60.40.1120">
    <property type="entry name" value="Carboxypeptidase-like, regulatory domain"/>
    <property type="match status" value="1"/>
</dbReference>
<evidence type="ECO:0000256" key="2">
    <source>
        <dbReference type="ARBA" id="ARBA00022448"/>
    </source>
</evidence>